<feature type="compositionally biased region" description="Low complexity" evidence="1">
    <location>
        <begin position="380"/>
        <end position="389"/>
    </location>
</feature>
<gene>
    <name evidence="2" type="ORF">LTR32_001186</name>
</gene>
<protein>
    <submittedName>
        <fullName evidence="2">Uncharacterized protein</fullName>
    </submittedName>
</protein>
<proteinExistence type="predicted"/>
<feature type="compositionally biased region" description="Basic and acidic residues" evidence="1">
    <location>
        <begin position="503"/>
        <end position="512"/>
    </location>
</feature>
<organism evidence="2 3">
    <name type="scientific">Rachicladosporium monterosium</name>
    <dbReference type="NCBI Taxonomy" id="1507873"/>
    <lineage>
        <taxon>Eukaryota</taxon>
        <taxon>Fungi</taxon>
        <taxon>Dikarya</taxon>
        <taxon>Ascomycota</taxon>
        <taxon>Pezizomycotina</taxon>
        <taxon>Dothideomycetes</taxon>
        <taxon>Dothideomycetidae</taxon>
        <taxon>Cladosporiales</taxon>
        <taxon>Cladosporiaceae</taxon>
        <taxon>Rachicladosporium</taxon>
    </lineage>
</organism>
<reference evidence="2 3" key="1">
    <citation type="submission" date="2023-08" db="EMBL/GenBank/DDBJ databases">
        <title>Black Yeasts Isolated from many extreme environments.</title>
        <authorList>
            <person name="Coleine C."/>
            <person name="Stajich J.E."/>
            <person name="Selbmann L."/>
        </authorList>
    </citation>
    <scope>NUCLEOTIDE SEQUENCE [LARGE SCALE GENOMIC DNA]</scope>
    <source>
        <strain evidence="2 3">CCFEE 5386</strain>
    </source>
</reference>
<feature type="compositionally biased region" description="Low complexity" evidence="1">
    <location>
        <begin position="481"/>
        <end position="490"/>
    </location>
</feature>
<keyword evidence="3" id="KW-1185">Reference proteome</keyword>
<feature type="compositionally biased region" description="Basic residues" evidence="1">
    <location>
        <begin position="491"/>
        <end position="500"/>
    </location>
</feature>
<sequence>MRFQDWDVLLFPQGSHVPLREFRTACYAHQDPDPMHPRPTTTTTSSSTSSTNNNTTTTTTTTAAVATTPLLTAFVPSLSAGEGFQVSVHSWSTPTAIAGGGVGGGNGAVMQWRVKIVVDGAVVACETFGEEAVWPRQMGELTFPRPKSAGIERSEADDDVWWVLDLSSATDAEGKKLPLSFPRFHRSILTQSHWNACDDMGRIKVQLSAGYEVDLEGRSHFVKTVDHVVFSFQPAPLDILERSGIAWPHANLPVVNNPLQAPEARRVSLGGHLPILDDSSSRSTSAYSFVPPTAYPTFDMAAAYPGSGAQSLHNQSMHLRLPSDQLQKIIDALNPPRAAETVCYAMHRHHVRPLTAAQLSMPPPPVPQQRSTVGSTTPVSNRRGNNSSRYSDISMHASCTSFPSCISEDAEGCLVHQPATIVRGRKEGLAVEPSPTKKRKSSDTATSSSHPRRSNLDNTESSPRSPRLPQHSARHPPCNPPANTTANGALARRKLSKKAHTLCPEESHAQQQ</sequence>
<dbReference type="EMBL" id="JAVRRR010000043">
    <property type="protein sequence ID" value="KAK5147342.1"/>
    <property type="molecule type" value="Genomic_DNA"/>
</dbReference>
<dbReference type="Proteomes" id="UP001308179">
    <property type="component" value="Unassembled WGS sequence"/>
</dbReference>
<accession>A0ABR0LDT1</accession>
<evidence type="ECO:0000313" key="3">
    <source>
        <dbReference type="Proteomes" id="UP001308179"/>
    </source>
</evidence>
<comment type="caution">
    <text evidence="2">The sequence shown here is derived from an EMBL/GenBank/DDBJ whole genome shotgun (WGS) entry which is preliminary data.</text>
</comment>
<feature type="compositionally biased region" description="Low complexity" evidence="1">
    <location>
        <begin position="40"/>
        <end position="61"/>
    </location>
</feature>
<name>A0ABR0LDT1_9PEZI</name>
<feature type="compositionally biased region" description="Polar residues" evidence="1">
    <location>
        <begin position="368"/>
        <end position="379"/>
    </location>
</feature>
<feature type="region of interest" description="Disordered" evidence="1">
    <location>
        <begin position="28"/>
        <end position="61"/>
    </location>
</feature>
<feature type="region of interest" description="Disordered" evidence="1">
    <location>
        <begin position="357"/>
        <end position="392"/>
    </location>
</feature>
<evidence type="ECO:0000256" key="1">
    <source>
        <dbReference type="SAM" id="MobiDB-lite"/>
    </source>
</evidence>
<feature type="region of interest" description="Disordered" evidence="1">
    <location>
        <begin position="425"/>
        <end position="512"/>
    </location>
</feature>
<evidence type="ECO:0000313" key="2">
    <source>
        <dbReference type="EMBL" id="KAK5147342.1"/>
    </source>
</evidence>